<feature type="region of interest" description="Disordered" evidence="1">
    <location>
        <begin position="1"/>
        <end position="95"/>
    </location>
</feature>
<accession>A0A9W6YC79</accession>
<keyword evidence="3" id="KW-1185">Reference proteome</keyword>
<proteinExistence type="predicted"/>
<reference evidence="2" key="1">
    <citation type="submission" date="2023-04" db="EMBL/GenBank/DDBJ databases">
        <title>Phytophthora fragariaefolia NBRC 109709.</title>
        <authorList>
            <person name="Ichikawa N."/>
            <person name="Sato H."/>
            <person name="Tonouchi N."/>
        </authorList>
    </citation>
    <scope>NUCLEOTIDE SEQUENCE</scope>
    <source>
        <strain evidence="2">NBRC 109709</strain>
    </source>
</reference>
<gene>
    <name evidence="2" type="ORF">Pfra01_002582500</name>
</gene>
<feature type="compositionally biased region" description="Acidic residues" evidence="1">
    <location>
        <begin position="132"/>
        <end position="152"/>
    </location>
</feature>
<feature type="region of interest" description="Disordered" evidence="1">
    <location>
        <begin position="124"/>
        <end position="175"/>
    </location>
</feature>
<dbReference type="EMBL" id="BSXT01005082">
    <property type="protein sequence ID" value="GMF59660.1"/>
    <property type="molecule type" value="Genomic_DNA"/>
</dbReference>
<protein>
    <submittedName>
        <fullName evidence="2">Unnamed protein product</fullName>
    </submittedName>
</protein>
<sequence>MDRAHAGDDDESTSTMRSSQPSGVDDGEGKAARVLENPGATEKLDVEDDDDVSVVRGWRPATPAVDASDVVDDDDVERVDDGAGRDGSTAPGDNRMETMAMALQQLTSIVTYLQAEQFHDFVRFEGSTGDGSEGDDGGDEPSDDDASEEGDESQVPSRSQHHTSQPKRKSLKGLELPAFTPLPDMSVSTWIDRVDLALKGAELSGRGKRSSRSLYFTLGNKLLEFDATWWVDINRRTPDRKKTWKHLRRALLRRYG</sequence>
<organism evidence="2 3">
    <name type="scientific">Phytophthora fragariaefolia</name>
    <dbReference type="NCBI Taxonomy" id="1490495"/>
    <lineage>
        <taxon>Eukaryota</taxon>
        <taxon>Sar</taxon>
        <taxon>Stramenopiles</taxon>
        <taxon>Oomycota</taxon>
        <taxon>Peronosporomycetes</taxon>
        <taxon>Peronosporales</taxon>
        <taxon>Peronosporaceae</taxon>
        <taxon>Phytophthora</taxon>
    </lineage>
</organism>
<dbReference type="AlphaFoldDB" id="A0A9W6YC79"/>
<evidence type="ECO:0000313" key="3">
    <source>
        <dbReference type="Proteomes" id="UP001165121"/>
    </source>
</evidence>
<feature type="compositionally biased region" description="Acidic residues" evidence="1">
    <location>
        <begin position="69"/>
        <end position="78"/>
    </location>
</feature>
<dbReference type="Proteomes" id="UP001165121">
    <property type="component" value="Unassembled WGS sequence"/>
</dbReference>
<evidence type="ECO:0000313" key="2">
    <source>
        <dbReference type="EMBL" id="GMF59660.1"/>
    </source>
</evidence>
<comment type="caution">
    <text evidence="2">The sequence shown here is derived from an EMBL/GenBank/DDBJ whole genome shotgun (WGS) entry which is preliminary data.</text>
</comment>
<feature type="compositionally biased region" description="Basic residues" evidence="1">
    <location>
        <begin position="159"/>
        <end position="171"/>
    </location>
</feature>
<feature type="compositionally biased region" description="Polar residues" evidence="1">
    <location>
        <begin position="13"/>
        <end position="22"/>
    </location>
</feature>
<name>A0A9W6YC79_9STRA</name>
<evidence type="ECO:0000256" key="1">
    <source>
        <dbReference type="SAM" id="MobiDB-lite"/>
    </source>
</evidence>